<evidence type="ECO:0000256" key="6">
    <source>
        <dbReference type="ARBA" id="ARBA00022859"/>
    </source>
</evidence>
<evidence type="ECO:0000256" key="3">
    <source>
        <dbReference type="ARBA" id="ARBA00022588"/>
    </source>
</evidence>
<dbReference type="GO" id="GO:0005737">
    <property type="term" value="C:cytoplasm"/>
    <property type="evidence" value="ECO:0007669"/>
    <property type="project" value="UniProtKB-SubCell"/>
</dbReference>
<keyword evidence="2" id="KW-0963">Cytoplasm</keyword>
<feature type="domain" description="CARD" evidence="8">
    <location>
        <begin position="467"/>
        <end position="543"/>
    </location>
</feature>
<dbReference type="Pfam" id="PF05729">
    <property type="entry name" value="NACHT"/>
    <property type="match status" value="1"/>
</dbReference>
<evidence type="ECO:0000256" key="1">
    <source>
        <dbReference type="ARBA" id="ARBA00004496"/>
    </source>
</evidence>
<dbReference type="PROSITE" id="PS50209">
    <property type="entry name" value="CARD"/>
    <property type="match status" value="1"/>
</dbReference>
<dbReference type="PANTHER" id="PTHR46844:SF1">
    <property type="entry name" value="SLR5058 PROTEIN"/>
    <property type="match status" value="1"/>
</dbReference>
<evidence type="ECO:0000256" key="5">
    <source>
        <dbReference type="ARBA" id="ARBA00022840"/>
    </source>
</evidence>
<dbReference type="Pfam" id="PF00619">
    <property type="entry name" value="CARD"/>
    <property type="match status" value="1"/>
</dbReference>
<dbReference type="Gene3D" id="1.10.533.10">
    <property type="entry name" value="Death Domain, Fas"/>
    <property type="match status" value="1"/>
</dbReference>
<dbReference type="InterPro" id="IPR041249">
    <property type="entry name" value="HEPN_DZIP3"/>
</dbReference>
<evidence type="ECO:0000313" key="10">
    <source>
        <dbReference type="Proteomes" id="UP000828390"/>
    </source>
</evidence>
<keyword evidence="3" id="KW-0399">Innate immunity</keyword>
<feature type="compositionally biased region" description="Basic and acidic residues" evidence="7">
    <location>
        <begin position="15"/>
        <end position="30"/>
    </location>
</feature>
<protein>
    <recommendedName>
        <fullName evidence="8">CARD domain-containing protein</fullName>
    </recommendedName>
</protein>
<organism evidence="9 10">
    <name type="scientific">Dreissena polymorpha</name>
    <name type="common">Zebra mussel</name>
    <name type="synonym">Mytilus polymorpha</name>
    <dbReference type="NCBI Taxonomy" id="45954"/>
    <lineage>
        <taxon>Eukaryota</taxon>
        <taxon>Metazoa</taxon>
        <taxon>Spiralia</taxon>
        <taxon>Lophotrochozoa</taxon>
        <taxon>Mollusca</taxon>
        <taxon>Bivalvia</taxon>
        <taxon>Autobranchia</taxon>
        <taxon>Heteroconchia</taxon>
        <taxon>Euheterodonta</taxon>
        <taxon>Imparidentia</taxon>
        <taxon>Neoheterodontei</taxon>
        <taxon>Myida</taxon>
        <taxon>Dreissenoidea</taxon>
        <taxon>Dreissenidae</taxon>
        <taxon>Dreissena</taxon>
    </lineage>
</organism>
<feature type="region of interest" description="Disordered" evidence="7">
    <location>
        <begin position="1"/>
        <end position="30"/>
    </location>
</feature>
<dbReference type="SUPFAM" id="SSF52540">
    <property type="entry name" value="P-loop containing nucleoside triphosphate hydrolases"/>
    <property type="match status" value="1"/>
</dbReference>
<dbReference type="Gene3D" id="3.40.50.300">
    <property type="entry name" value="P-loop containing nucleotide triphosphate hydrolases"/>
    <property type="match status" value="1"/>
</dbReference>
<feature type="compositionally biased region" description="Polar residues" evidence="7">
    <location>
        <begin position="64"/>
        <end position="73"/>
    </location>
</feature>
<feature type="region of interest" description="Disordered" evidence="7">
    <location>
        <begin position="194"/>
        <end position="213"/>
    </location>
</feature>
<evidence type="ECO:0000256" key="4">
    <source>
        <dbReference type="ARBA" id="ARBA00022741"/>
    </source>
</evidence>
<keyword evidence="4" id="KW-0547">Nucleotide-binding</keyword>
<comment type="caution">
    <text evidence="9">The sequence shown here is derived from an EMBL/GenBank/DDBJ whole genome shotgun (WGS) entry which is preliminary data.</text>
</comment>
<gene>
    <name evidence="9" type="ORF">DPMN_007194</name>
</gene>
<name>A0A9D4MW38_DREPO</name>
<dbReference type="CDD" id="cd01671">
    <property type="entry name" value="CARD"/>
    <property type="match status" value="1"/>
</dbReference>
<dbReference type="Pfam" id="PF18738">
    <property type="entry name" value="HEPN_DZIP3"/>
    <property type="match status" value="1"/>
</dbReference>
<dbReference type="InterPro" id="IPR007111">
    <property type="entry name" value="NACHT_NTPase"/>
</dbReference>
<reference evidence="9" key="2">
    <citation type="submission" date="2020-11" db="EMBL/GenBank/DDBJ databases">
        <authorList>
            <person name="McCartney M.A."/>
            <person name="Auch B."/>
            <person name="Kono T."/>
            <person name="Mallez S."/>
            <person name="Becker A."/>
            <person name="Gohl D.M."/>
            <person name="Silverstein K.A.T."/>
            <person name="Koren S."/>
            <person name="Bechman K.B."/>
            <person name="Herman A."/>
            <person name="Abrahante J.E."/>
            <person name="Garbe J."/>
        </authorList>
    </citation>
    <scope>NUCLEOTIDE SEQUENCE</scope>
    <source>
        <strain evidence="9">Duluth1</strain>
        <tissue evidence="9">Whole animal</tissue>
    </source>
</reference>
<dbReference type="EMBL" id="JAIWYP010000001">
    <property type="protein sequence ID" value="KAH3883240.1"/>
    <property type="molecule type" value="Genomic_DNA"/>
</dbReference>
<comment type="subcellular location">
    <subcellularLocation>
        <location evidence="1">Cytoplasm</location>
    </subcellularLocation>
</comment>
<keyword evidence="5" id="KW-0067">ATP-binding</keyword>
<dbReference type="GO" id="GO:0005524">
    <property type="term" value="F:ATP binding"/>
    <property type="evidence" value="ECO:0007669"/>
    <property type="project" value="UniProtKB-KW"/>
</dbReference>
<keyword evidence="10" id="KW-1185">Reference proteome</keyword>
<dbReference type="GO" id="GO:0045087">
    <property type="term" value="P:innate immune response"/>
    <property type="evidence" value="ECO:0007669"/>
    <property type="project" value="UniProtKB-KW"/>
</dbReference>
<dbReference type="Proteomes" id="UP000828390">
    <property type="component" value="Unassembled WGS sequence"/>
</dbReference>
<dbReference type="PANTHER" id="PTHR46844">
    <property type="entry name" value="SLR5058 PROTEIN"/>
    <property type="match status" value="1"/>
</dbReference>
<sequence>MSNLEDDIVNGNGSDKLEKTLTETGSKDDENLMHNWSLTFNEYADQNGYGDPGNGKQHSEKESAVSTIASDTVTGKPPDGRGHAIATLKTGKVIKDTRKYVEVDADTKKSEKSDSIPDDTATGSMTLKDSIDNDRDGNISPTKTDEIMRTANGKQDTPELSKYTVLPGITNKSQTLVNAKPTVVVPPATTALSLGATSGNKAPRNTPATGHTGGKVQQIYVRFPGQRTGQMMFAEMDQQSGHVRIVGLDKEKEMLARLAWLLLDAGTSALRATFDSIHPPLNLREHLKQAHVKAVLQKLLQQSVLTERQWKLLYPIKKKHSTSQAYDSRTLIILLETICHLCPPYPNGWAREPLPNDGSLSADIVRLQLLYLDMARHEGIAGESYVQWFLQIRDVIVRLGGPPIRLKIDRIETELINLELQQHYIKTLRETWQPDLIQKLEKVHGLRSKTSRARKAYANTKGSEEGLSAEDRVVLKKVHKLLVENVQADDVIDRLQQSQVLKFSDRQDILATSKKQERTQILLDKIADSKLPYALKALFDAMKFKYKKLYDHVMAVRKQTYKEGVVTTIDVEGITEECLRNQYKSRLSRVYPFPWTDSVYGSVRDVYTSLDIVDTDGNKLSHADLLPLPATSGKGSRIIFEGTSGSGKSIFCAWLAFMWATQPSYFRAQYRHVLYLNMSEMNGNLETAVYKSLFPENFKITLSDFWKMLERSADEVLLMIDDYVHDSDIDITDILLGTRLKECTVLLTSKPHTKLPNGFVADCKWFNLGFNEGNIRRCFRNCVSISDLEHDQFEKLYHLSGRESWPLRSHLANPMMAVMAFGVYSILRKGTMLREMKTTCDLLEKYGVAMATLYCRKQKIDIVGFEFPDEVMRAIDALDQFAFSCVMNGRRTFSEDDVVQKTGDTVVLKFGAFSKFTQSSMLRFACGISMDFLAARHIADMSFEDIETTVMKNKIVKLPKFAQLMSFICGQYREDTDTSVLISLFDQLAARNEYCIRGLYLPATTLQSPVSVESELKTKRLDAVQTVAQSLPQRLIIRSDGLITLKTTQGLCLALEHKDCTVQEIELDLHQYHNFQLPVFLALAGSTSRCRNIHSIKITWSSLDTMSRYLAAVMEQGKSVETLYITEDHTRKCIPKHVSAVTWAAMQSACNHMTSVQHLSFLNARVTAVLNHVLQHIPTTIAHINITGCAFNLMCAGQIASHLHGNTMIRHLDLSNTKLNSSELVAIFQGMQMCDGIQTVRMRGARLDRPCIVALAEYIKLTHSLENLDLSDCELNTAMCTALVAAIKQNRTIKRLVFNNTKLTSEGRRVIAKTETRLNPVSVEGLLRLY</sequence>
<feature type="region of interest" description="Disordered" evidence="7">
    <location>
        <begin position="104"/>
        <end position="143"/>
    </location>
</feature>
<keyword evidence="6" id="KW-0391">Immunity</keyword>
<dbReference type="InterPro" id="IPR001315">
    <property type="entry name" value="CARD"/>
</dbReference>
<proteinExistence type="predicted"/>
<dbReference type="InterPro" id="IPR032675">
    <property type="entry name" value="LRR_dom_sf"/>
</dbReference>
<reference evidence="9" key="1">
    <citation type="journal article" date="2019" name="bioRxiv">
        <title>The Genome of the Zebra Mussel, Dreissena polymorpha: A Resource for Invasive Species Research.</title>
        <authorList>
            <person name="McCartney M.A."/>
            <person name="Auch B."/>
            <person name="Kono T."/>
            <person name="Mallez S."/>
            <person name="Zhang Y."/>
            <person name="Obille A."/>
            <person name="Becker A."/>
            <person name="Abrahante J.E."/>
            <person name="Garbe J."/>
            <person name="Badalamenti J.P."/>
            <person name="Herman A."/>
            <person name="Mangelson H."/>
            <person name="Liachko I."/>
            <person name="Sullivan S."/>
            <person name="Sone E.D."/>
            <person name="Koren S."/>
            <person name="Silverstein K.A.T."/>
            <person name="Beckman K.B."/>
            <person name="Gohl D.M."/>
        </authorList>
    </citation>
    <scope>NUCLEOTIDE SEQUENCE</scope>
    <source>
        <strain evidence="9">Duluth1</strain>
        <tissue evidence="9">Whole animal</tissue>
    </source>
</reference>
<feature type="compositionally biased region" description="Basic and acidic residues" evidence="7">
    <location>
        <begin position="104"/>
        <end position="115"/>
    </location>
</feature>
<dbReference type="SUPFAM" id="SSF47986">
    <property type="entry name" value="DEATH domain"/>
    <property type="match status" value="1"/>
</dbReference>
<feature type="compositionally biased region" description="Basic and acidic residues" evidence="7">
    <location>
        <begin position="129"/>
        <end position="143"/>
    </location>
</feature>
<evidence type="ECO:0000256" key="7">
    <source>
        <dbReference type="SAM" id="MobiDB-lite"/>
    </source>
</evidence>
<accession>A0A9D4MW38</accession>
<dbReference type="InterPro" id="IPR027417">
    <property type="entry name" value="P-loop_NTPase"/>
</dbReference>
<evidence type="ECO:0000259" key="8">
    <source>
        <dbReference type="PROSITE" id="PS50209"/>
    </source>
</evidence>
<dbReference type="GO" id="GO:0042981">
    <property type="term" value="P:regulation of apoptotic process"/>
    <property type="evidence" value="ECO:0007669"/>
    <property type="project" value="InterPro"/>
</dbReference>
<dbReference type="SUPFAM" id="SSF52047">
    <property type="entry name" value="RNI-like"/>
    <property type="match status" value="1"/>
</dbReference>
<dbReference type="InterPro" id="IPR011029">
    <property type="entry name" value="DEATH-like_dom_sf"/>
</dbReference>
<dbReference type="Gene3D" id="3.80.10.10">
    <property type="entry name" value="Ribonuclease Inhibitor"/>
    <property type="match status" value="1"/>
</dbReference>
<evidence type="ECO:0000313" key="9">
    <source>
        <dbReference type="EMBL" id="KAH3883240.1"/>
    </source>
</evidence>
<evidence type="ECO:0000256" key="2">
    <source>
        <dbReference type="ARBA" id="ARBA00022490"/>
    </source>
</evidence>
<feature type="region of interest" description="Disordered" evidence="7">
    <location>
        <begin position="43"/>
        <end position="83"/>
    </location>
</feature>